<gene>
    <name evidence="2" type="ORF">AXF42_Ash010736</name>
</gene>
<feature type="compositionally biased region" description="Basic and acidic residues" evidence="1">
    <location>
        <begin position="10"/>
        <end position="35"/>
    </location>
</feature>
<evidence type="ECO:0000313" key="3">
    <source>
        <dbReference type="Proteomes" id="UP000236161"/>
    </source>
</evidence>
<evidence type="ECO:0000313" key="2">
    <source>
        <dbReference type="EMBL" id="PKA49052.1"/>
    </source>
</evidence>
<dbReference type="EMBL" id="KZ452040">
    <property type="protein sequence ID" value="PKA49052.1"/>
    <property type="molecule type" value="Genomic_DNA"/>
</dbReference>
<organism evidence="2 3">
    <name type="scientific">Apostasia shenzhenica</name>
    <dbReference type="NCBI Taxonomy" id="1088818"/>
    <lineage>
        <taxon>Eukaryota</taxon>
        <taxon>Viridiplantae</taxon>
        <taxon>Streptophyta</taxon>
        <taxon>Embryophyta</taxon>
        <taxon>Tracheophyta</taxon>
        <taxon>Spermatophyta</taxon>
        <taxon>Magnoliopsida</taxon>
        <taxon>Liliopsida</taxon>
        <taxon>Asparagales</taxon>
        <taxon>Orchidaceae</taxon>
        <taxon>Apostasioideae</taxon>
        <taxon>Apostasia</taxon>
    </lineage>
</organism>
<name>A0A2I0A0I8_9ASPA</name>
<evidence type="ECO:0000256" key="1">
    <source>
        <dbReference type="SAM" id="MobiDB-lite"/>
    </source>
</evidence>
<dbReference type="Proteomes" id="UP000236161">
    <property type="component" value="Unassembled WGS sequence"/>
</dbReference>
<feature type="compositionally biased region" description="Basic and acidic residues" evidence="1">
    <location>
        <begin position="51"/>
        <end position="67"/>
    </location>
</feature>
<proteinExistence type="predicted"/>
<protein>
    <submittedName>
        <fullName evidence="2">Late embryogenesis abundant protein 2</fullName>
    </submittedName>
</protein>
<feature type="region of interest" description="Disordered" evidence="1">
    <location>
        <begin position="1"/>
        <end position="101"/>
    </location>
</feature>
<dbReference type="AlphaFoldDB" id="A0A2I0A0I8"/>
<sequence>MASQGQAHSDAGEEKRNEMIARARETAQAAKEKLEQAAQAASVKTGQTAEGTKKKSSESTEAAKEKTAGLLQHMAEAGEQVKSSVGMGGENKESGEAQSAK</sequence>
<keyword evidence="3" id="KW-1185">Reference proteome</keyword>
<reference evidence="2 3" key="1">
    <citation type="journal article" date="2017" name="Nature">
        <title>The Apostasia genome and the evolution of orchids.</title>
        <authorList>
            <person name="Zhang G.Q."/>
            <person name="Liu K.W."/>
            <person name="Li Z."/>
            <person name="Lohaus R."/>
            <person name="Hsiao Y.Y."/>
            <person name="Niu S.C."/>
            <person name="Wang J.Y."/>
            <person name="Lin Y.C."/>
            <person name="Xu Q."/>
            <person name="Chen L.J."/>
            <person name="Yoshida K."/>
            <person name="Fujiwara S."/>
            <person name="Wang Z.W."/>
            <person name="Zhang Y.Q."/>
            <person name="Mitsuda N."/>
            <person name="Wang M."/>
            <person name="Liu G.H."/>
            <person name="Pecoraro L."/>
            <person name="Huang H.X."/>
            <person name="Xiao X.J."/>
            <person name="Lin M."/>
            <person name="Wu X.Y."/>
            <person name="Wu W.L."/>
            <person name="Chen Y.Y."/>
            <person name="Chang S.B."/>
            <person name="Sakamoto S."/>
            <person name="Ohme-Takagi M."/>
            <person name="Yagi M."/>
            <person name="Zeng S.J."/>
            <person name="Shen C.Y."/>
            <person name="Yeh C.M."/>
            <person name="Luo Y.B."/>
            <person name="Tsai W.C."/>
            <person name="Van de Peer Y."/>
            <person name="Liu Z.J."/>
        </authorList>
    </citation>
    <scope>NUCLEOTIDE SEQUENCE [LARGE SCALE GENOMIC DNA]</scope>
    <source>
        <strain evidence="3">cv. Shenzhen</strain>
        <tissue evidence="2">Stem</tissue>
    </source>
</reference>
<accession>A0A2I0A0I8</accession>